<comment type="catalytic activity">
    <reaction evidence="10">
        <text>Mg(2+)(in) = Mg(2+)(out)</text>
        <dbReference type="Rhea" id="RHEA:29827"/>
        <dbReference type="ChEBI" id="CHEBI:18420"/>
    </reaction>
</comment>
<dbReference type="GO" id="GO:0015095">
    <property type="term" value="F:magnesium ion transmembrane transporter activity"/>
    <property type="evidence" value="ECO:0007669"/>
    <property type="project" value="UniProtKB-UniRule"/>
</dbReference>
<dbReference type="InterPro" id="IPR004488">
    <property type="entry name" value="Mg/Co-transport_prot_CorA"/>
</dbReference>
<dbReference type="SUPFAM" id="SSF144083">
    <property type="entry name" value="Magnesium transport protein CorA, transmembrane region"/>
    <property type="match status" value="1"/>
</dbReference>
<evidence type="ECO:0000256" key="3">
    <source>
        <dbReference type="ARBA" id="ARBA00022448"/>
    </source>
</evidence>
<dbReference type="InterPro" id="IPR045863">
    <property type="entry name" value="CorA_TM1_TM2"/>
</dbReference>
<dbReference type="InterPro" id="IPR002523">
    <property type="entry name" value="MgTranspt_CorA/ZnTranspt_ZntB"/>
</dbReference>
<dbReference type="RefSeq" id="WP_343334677.1">
    <property type="nucleotide sequence ID" value="NZ_JAPOHD010000053.1"/>
</dbReference>
<dbReference type="EMBL" id="JAPOHD010000053">
    <property type="protein sequence ID" value="MCY1722351.1"/>
    <property type="molecule type" value="Genomic_DNA"/>
</dbReference>
<evidence type="ECO:0000256" key="2">
    <source>
        <dbReference type="ARBA" id="ARBA00009765"/>
    </source>
</evidence>
<gene>
    <name evidence="12 13" type="primary">corA</name>
    <name evidence="13" type="ORF">OU798_18525</name>
</gene>
<dbReference type="PANTHER" id="PTHR46494:SF1">
    <property type="entry name" value="CORA FAMILY METAL ION TRANSPORTER (EUROFUNG)"/>
    <property type="match status" value="1"/>
</dbReference>
<dbReference type="AlphaFoldDB" id="A0A9X3FBS2"/>
<dbReference type="SUPFAM" id="SSF143865">
    <property type="entry name" value="CorA soluble domain-like"/>
    <property type="match status" value="1"/>
</dbReference>
<evidence type="ECO:0000256" key="8">
    <source>
        <dbReference type="ARBA" id="ARBA00023065"/>
    </source>
</evidence>
<keyword evidence="6 12" id="KW-0460">Magnesium</keyword>
<dbReference type="CDD" id="cd12828">
    <property type="entry name" value="TmCorA-like_1"/>
    <property type="match status" value="1"/>
</dbReference>
<evidence type="ECO:0000313" key="13">
    <source>
        <dbReference type="EMBL" id="MCY1722351.1"/>
    </source>
</evidence>
<dbReference type="NCBIfam" id="TIGR00383">
    <property type="entry name" value="corA"/>
    <property type="match status" value="1"/>
</dbReference>
<evidence type="ECO:0000256" key="5">
    <source>
        <dbReference type="ARBA" id="ARBA00022692"/>
    </source>
</evidence>
<evidence type="ECO:0000313" key="14">
    <source>
        <dbReference type="Proteomes" id="UP001145087"/>
    </source>
</evidence>
<keyword evidence="8 12" id="KW-0406">Ion transport</keyword>
<sequence>MARFIKDRIKAQGQVPGSLVFIGNQKMEAPIIQIMQYDADKLVEKNVDSIEEAYSLINPSGVNWINIYGLHDMELVAKLGKLSGFSTLLLEDMVNTDQRPKYEDEENVDAFILKMLRYEKKDNRIHAEQISIILGENYVLTLQERVGDVFLPVRERIRQKRGRIRTRKNDYLAYALMDIIVDNYTFLIENIGSRVEELEDRIFAMGDAKIVEEIYLYKTELNYLRKTVRPVKDLMTALLRSESSYFEEGNKKFLGDLNDLVIQSTDAIELYNNLVSEQLNIYNSNISNRMNEVMKVLTIFASIFIPLTFLAGIYGMNFDYIPELGFKYSYLIFWMVVLAMVGGMLYYFKRKNWF</sequence>
<comment type="similarity">
    <text evidence="2 12">Belongs to the CorA metal ion transporter (MIT) (TC 1.A.35) family.</text>
</comment>
<reference evidence="13" key="1">
    <citation type="submission" date="2022-11" db="EMBL/GenBank/DDBJ databases">
        <title>Marilongibacter aestuarii gen. nov., sp. nov., isolated from tidal flat sediment.</title>
        <authorList>
            <person name="Jiayan W."/>
        </authorList>
    </citation>
    <scope>NUCLEOTIDE SEQUENCE</scope>
    <source>
        <strain evidence="13">Z1-6</strain>
    </source>
</reference>
<keyword evidence="5 12" id="KW-0812">Transmembrane</keyword>
<evidence type="ECO:0000256" key="11">
    <source>
        <dbReference type="ARBA" id="ARBA00045497"/>
    </source>
</evidence>
<evidence type="ECO:0000256" key="7">
    <source>
        <dbReference type="ARBA" id="ARBA00022989"/>
    </source>
</evidence>
<dbReference type="PANTHER" id="PTHR46494">
    <property type="entry name" value="CORA FAMILY METAL ION TRANSPORTER (EUROFUNG)"/>
    <property type="match status" value="1"/>
</dbReference>
<keyword evidence="3 12" id="KW-0813">Transport</keyword>
<keyword evidence="14" id="KW-1185">Reference proteome</keyword>
<evidence type="ECO:0000256" key="4">
    <source>
        <dbReference type="ARBA" id="ARBA00022475"/>
    </source>
</evidence>
<dbReference type="GO" id="GO:0005886">
    <property type="term" value="C:plasma membrane"/>
    <property type="evidence" value="ECO:0007669"/>
    <property type="project" value="UniProtKB-SubCell"/>
</dbReference>
<evidence type="ECO:0000256" key="10">
    <source>
        <dbReference type="ARBA" id="ARBA00034269"/>
    </source>
</evidence>
<keyword evidence="4 12" id="KW-1003">Cell membrane</keyword>
<keyword evidence="7 12" id="KW-1133">Transmembrane helix</keyword>
<dbReference type="Pfam" id="PF01544">
    <property type="entry name" value="CorA"/>
    <property type="match status" value="1"/>
</dbReference>
<comment type="subcellular location">
    <subcellularLocation>
        <location evidence="1">Cell membrane</location>
        <topology evidence="1">Multi-pass membrane protein</topology>
    </subcellularLocation>
    <subcellularLocation>
        <location evidence="12">Membrane</location>
        <topology evidence="12">Multi-pass membrane protein</topology>
    </subcellularLocation>
</comment>
<dbReference type="GO" id="GO:0050897">
    <property type="term" value="F:cobalt ion binding"/>
    <property type="evidence" value="ECO:0007669"/>
    <property type="project" value="TreeGrafter"/>
</dbReference>
<dbReference type="FunFam" id="1.20.58.340:FF:000004">
    <property type="entry name" value="Magnesium transport protein CorA"/>
    <property type="match status" value="1"/>
</dbReference>
<evidence type="ECO:0000256" key="12">
    <source>
        <dbReference type="RuleBase" id="RU362010"/>
    </source>
</evidence>
<evidence type="ECO:0000256" key="6">
    <source>
        <dbReference type="ARBA" id="ARBA00022842"/>
    </source>
</evidence>
<dbReference type="GO" id="GO:0015087">
    <property type="term" value="F:cobalt ion transmembrane transporter activity"/>
    <property type="evidence" value="ECO:0007669"/>
    <property type="project" value="UniProtKB-UniRule"/>
</dbReference>
<dbReference type="Gene3D" id="3.30.460.20">
    <property type="entry name" value="CorA soluble domain-like"/>
    <property type="match status" value="1"/>
</dbReference>
<dbReference type="Proteomes" id="UP001145087">
    <property type="component" value="Unassembled WGS sequence"/>
</dbReference>
<feature type="transmembrane region" description="Helical" evidence="12">
    <location>
        <begin position="296"/>
        <end position="316"/>
    </location>
</feature>
<proteinExistence type="inferred from homology"/>
<dbReference type="InterPro" id="IPR045861">
    <property type="entry name" value="CorA_cytoplasmic_dom"/>
</dbReference>
<comment type="caution">
    <text evidence="13">The sequence shown here is derived from an EMBL/GenBank/DDBJ whole genome shotgun (WGS) entry which is preliminary data.</text>
</comment>
<feature type="transmembrane region" description="Helical" evidence="12">
    <location>
        <begin position="328"/>
        <end position="348"/>
    </location>
</feature>
<dbReference type="GO" id="GO:0000287">
    <property type="term" value="F:magnesium ion binding"/>
    <property type="evidence" value="ECO:0007669"/>
    <property type="project" value="TreeGrafter"/>
</dbReference>
<evidence type="ECO:0000256" key="9">
    <source>
        <dbReference type="ARBA" id="ARBA00023136"/>
    </source>
</evidence>
<evidence type="ECO:0000256" key="1">
    <source>
        <dbReference type="ARBA" id="ARBA00004651"/>
    </source>
</evidence>
<comment type="function">
    <text evidence="11">Mediates influx of magnesium ions. Alternates between open and closed states. Activated by low cytoplasmic Mg(2+) levels. Inactive when cytoplasmic Mg(2+) levels are high.</text>
</comment>
<accession>A0A9X3FBS2</accession>
<protein>
    <recommendedName>
        <fullName evidence="12">Magnesium transport protein CorA</fullName>
    </recommendedName>
</protein>
<organism evidence="13 14">
    <name type="scientific">Draconibacterium aestuarii</name>
    <dbReference type="NCBI Taxonomy" id="2998507"/>
    <lineage>
        <taxon>Bacteria</taxon>
        <taxon>Pseudomonadati</taxon>
        <taxon>Bacteroidota</taxon>
        <taxon>Bacteroidia</taxon>
        <taxon>Marinilabiliales</taxon>
        <taxon>Prolixibacteraceae</taxon>
        <taxon>Draconibacterium</taxon>
    </lineage>
</organism>
<keyword evidence="9 12" id="KW-0472">Membrane</keyword>
<dbReference type="Gene3D" id="1.20.58.340">
    <property type="entry name" value="Magnesium transport protein CorA, transmembrane region"/>
    <property type="match status" value="2"/>
</dbReference>
<name>A0A9X3FBS2_9BACT</name>